<dbReference type="Gene3D" id="3.40.50.2000">
    <property type="entry name" value="Glycogen Phosphorylase B"/>
    <property type="match status" value="2"/>
</dbReference>
<dbReference type="Pfam" id="PF13439">
    <property type="entry name" value="Glyco_transf_4"/>
    <property type="match status" value="1"/>
</dbReference>
<dbReference type="SUPFAM" id="SSF53756">
    <property type="entry name" value="UDP-Glycosyltransferase/glycogen phosphorylase"/>
    <property type="match status" value="1"/>
</dbReference>
<evidence type="ECO:0000259" key="2">
    <source>
        <dbReference type="Pfam" id="PF13439"/>
    </source>
</evidence>
<dbReference type="AlphaFoldDB" id="A0A1I6SQ21"/>
<name>A0A1I6SQ21_9BACI</name>
<dbReference type="EMBL" id="BJWJ01000009">
    <property type="protein sequence ID" value="GEM04153.1"/>
    <property type="molecule type" value="Genomic_DNA"/>
</dbReference>
<evidence type="ECO:0000313" key="6">
    <source>
        <dbReference type="Proteomes" id="UP000321773"/>
    </source>
</evidence>
<evidence type="ECO:0000313" key="3">
    <source>
        <dbReference type="EMBL" id="GEM04153.1"/>
    </source>
</evidence>
<dbReference type="Pfam" id="PF00534">
    <property type="entry name" value="Glycos_transf_1"/>
    <property type="match status" value="1"/>
</dbReference>
<dbReference type="RefSeq" id="WP_089854090.1">
    <property type="nucleotide sequence ID" value="NZ_BJWJ01000009.1"/>
</dbReference>
<dbReference type="InterPro" id="IPR001296">
    <property type="entry name" value="Glyco_trans_1"/>
</dbReference>
<sequence>MKVIHINSDYGNTIYKNLSDELFELGVEQRVFKFVRPNNSLASGYDDYVDVRLNYNNIDRYFFHVKHNKVVKDFFEYLSDKDADILHAHTLFSNGYIAYQTYLRKNIPYIVTVRNTDVNVFFRLMVHLRKIGINILLNAEKIIFISPAHKEMLFNKYIPSKYAEMLIKKTSIIPNGIDEYYFENKNKPKEIDASDELTVLTAAWINKNKNQINVCKAIQILNLKGFNIKYRIVGGVEKHNTYKKLLEELESHSFIKLIPRKNKEELIEEYRQADIFAMVSHKETFGLSYIEALLQCTPIVYTKSQGVDGYFKDGDVGYAAESNSVEDIAEKIEMVIDGYKRLSMNSVVEVDKFKWASISLQYKEIYNSIGSR</sequence>
<dbReference type="Proteomes" id="UP000321773">
    <property type="component" value="Unassembled WGS sequence"/>
</dbReference>
<dbReference type="InterPro" id="IPR050194">
    <property type="entry name" value="Glycosyltransferase_grp1"/>
</dbReference>
<dbReference type="PANTHER" id="PTHR45947:SF3">
    <property type="entry name" value="SULFOQUINOVOSYL TRANSFERASE SQD2"/>
    <property type="match status" value="1"/>
</dbReference>
<feature type="domain" description="Glycosyl transferase family 1" evidence="1">
    <location>
        <begin position="185"/>
        <end position="339"/>
    </location>
</feature>
<reference evidence="4 5" key="1">
    <citation type="submission" date="2016-10" db="EMBL/GenBank/DDBJ databases">
        <authorList>
            <person name="de Groot N.N."/>
        </authorList>
    </citation>
    <scope>NUCLEOTIDE SEQUENCE [LARGE SCALE GENOMIC DNA]</scope>
    <source>
        <strain evidence="4 5">DSM 17074</strain>
    </source>
</reference>
<proteinExistence type="predicted"/>
<evidence type="ECO:0000259" key="1">
    <source>
        <dbReference type="Pfam" id="PF00534"/>
    </source>
</evidence>
<evidence type="ECO:0000313" key="5">
    <source>
        <dbReference type="Proteomes" id="UP000199139"/>
    </source>
</evidence>
<keyword evidence="6" id="KW-1185">Reference proteome</keyword>
<dbReference type="InterPro" id="IPR028098">
    <property type="entry name" value="Glyco_trans_4-like_N"/>
</dbReference>
<dbReference type="CDD" id="cd03801">
    <property type="entry name" value="GT4_PimA-like"/>
    <property type="match status" value="1"/>
</dbReference>
<dbReference type="EMBL" id="FPAI01000010">
    <property type="protein sequence ID" value="SFS78898.1"/>
    <property type="molecule type" value="Genomic_DNA"/>
</dbReference>
<keyword evidence="4" id="KW-0808">Transferase</keyword>
<dbReference type="PANTHER" id="PTHR45947">
    <property type="entry name" value="SULFOQUINOVOSYL TRANSFERASE SQD2"/>
    <property type="match status" value="1"/>
</dbReference>
<dbReference type="Proteomes" id="UP000199139">
    <property type="component" value="Unassembled WGS sequence"/>
</dbReference>
<dbReference type="STRING" id="306541.SAMN05421668_1108"/>
<protein>
    <submittedName>
        <fullName evidence="4">Glycosyltransferase involved in cell wall bisynthesis</fullName>
    </submittedName>
</protein>
<reference evidence="3 6" key="2">
    <citation type="submission" date="2019-07" db="EMBL/GenBank/DDBJ databases">
        <title>Whole genome shotgun sequence of Halolactibacillus miurensis NBRC 100873.</title>
        <authorList>
            <person name="Hosoyama A."/>
            <person name="Uohara A."/>
            <person name="Ohji S."/>
            <person name="Ichikawa N."/>
        </authorList>
    </citation>
    <scope>NUCLEOTIDE SEQUENCE [LARGE SCALE GENOMIC DNA]</scope>
    <source>
        <strain evidence="3 6">NBRC 100873</strain>
    </source>
</reference>
<dbReference type="GO" id="GO:0016757">
    <property type="term" value="F:glycosyltransferase activity"/>
    <property type="evidence" value="ECO:0007669"/>
    <property type="project" value="InterPro"/>
</dbReference>
<gene>
    <name evidence="3" type="ORF">HMI01_11410</name>
    <name evidence="4" type="ORF">SAMN05421668_1108</name>
</gene>
<organism evidence="4 5">
    <name type="scientific">Halolactibacillus miurensis</name>
    <dbReference type="NCBI Taxonomy" id="306541"/>
    <lineage>
        <taxon>Bacteria</taxon>
        <taxon>Bacillati</taxon>
        <taxon>Bacillota</taxon>
        <taxon>Bacilli</taxon>
        <taxon>Bacillales</taxon>
        <taxon>Bacillaceae</taxon>
        <taxon>Halolactibacillus</taxon>
    </lineage>
</organism>
<feature type="domain" description="Glycosyltransferase subfamily 4-like N-terminal" evidence="2">
    <location>
        <begin position="15"/>
        <end position="178"/>
    </location>
</feature>
<dbReference type="OrthoDB" id="9806653at2"/>
<evidence type="ECO:0000313" key="4">
    <source>
        <dbReference type="EMBL" id="SFS78898.1"/>
    </source>
</evidence>
<accession>A0A1I6SQ21</accession>